<accession>A0A1U7I859</accession>
<name>A0A1U7I859_9CYAN</name>
<organism evidence="2 3">
    <name type="scientific">[Phormidium ambiguum] IAM M-71</name>
    <dbReference type="NCBI Taxonomy" id="454136"/>
    <lineage>
        <taxon>Bacteria</taxon>
        <taxon>Bacillati</taxon>
        <taxon>Cyanobacteriota</taxon>
        <taxon>Cyanophyceae</taxon>
        <taxon>Oscillatoriophycideae</taxon>
        <taxon>Aerosakkonematales</taxon>
        <taxon>Aerosakkonemataceae</taxon>
        <taxon>Floridanema</taxon>
    </lineage>
</organism>
<evidence type="ECO:0008006" key="4">
    <source>
        <dbReference type="Google" id="ProtNLM"/>
    </source>
</evidence>
<feature type="transmembrane region" description="Helical" evidence="1">
    <location>
        <begin position="66"/>
        <end position="85"/>
    </location>
</feature>
<evidence type="ECO:0000313" key="2">
    <source>
        <dbReference type="EMBL" id="OKH32567.1"/>
    </source>
</evidence>
<reference evidence="2 3" key="1">
    <citation type="submission" date="2016-11" db="EMBL/GenBank/DDBJ databases">
        <title>Draft Genome Sequences of Nine Cyanobacterial Strains from Diverse Habitats.</title>
        <authorList>
            <person name="Zhu T."/>
            <person name="Hou S."/>
            <person name="Lu X."/>
            <person name="Hess W.R."/>
        </authorList>
    </citation>
    <scope>NUCLEOTIDE SEQUENCE [LARGE SCALE GENOMIC DNA]</scope>
    <source>
        <strain evidence="2 3">IAM M-71</strain>
    </source>
</reference>
<protein>
    <recommendedName>
        <fullName evidence="4">2TM domain-containing protein</fullName>
    </recommendedName>
</protein>
<comment type="caution">
    <text evidence="2">The sequence shown here is derived from an EMBL/GenBank/DDBJ whole genome shotgun (WGS) entry which is preliminary data.</text>
</comment>
<proteinExistence type="predicted"/>
<dbReference type="EMBL" id="MRCE01000038">
    <property type="protein sequence ID" value="OKH32567.1"/>
    <property type="molecule type" value="Genomic_DNA"/>
</dbReference>
<dbReference type="AlphaFoldDB" id="A0A1U7I859"/>
<gene>
    <name evidence="2" type="ORF">NIES2119_25880</name>
</gene>
<evidence type="ECO:0000313" key="3">
    <source>
        <dbReference type="Proteomes" id="UP000185860"/>
    </source>
</evidence>
<keyword evidence="1" id="KW-0812">Transmembrane</keyword>
<evidence type="ECO:0000256" key="1">
    <source>
        <dbReference type="SAM" id="Phobius"/>
    </source>
</evidence>
<keyword evidence="1" id="KW-0472">Membrane</keyword>
<dbReference type="Proteomes" id="UP000185860">
    <property type="component" value="Unassembled WGS sequence"/>
</dbReference>
<feature type="transmembrane region" description="Helical" evidence="1">
    <location>
        <begin position="41"/>
        <end position="60"/>
    </location>
</feature>
<keyword evidence="1" id="KW-1133">Transmembrane helix</keyword>
<sequence>MAQENEANLSSLSQESVMNRWHHRSLRESWDSEVYRPVLKIRLILTLLSSSLFFLMMITTNGKPPTWLWFLFLVFGSSLGIWLQWKEHQARWNAIDREIHRGIAKGTAHQKKRGRTSRKFFT</sequence>